<dbReference type="SUPFAM" id="SSF54427">
    <property type="entry name" value="NTF2-like"/>
    <property type="match status" value="1"/>
</dbReference>
<feature type="domain" description="Amidase" evidence="1">
    <location>
        <begin position="150"/>
        <end position="311"/>
    </location>
</feature>
<dbReference type="Proteomes" id="UP000321490">
    <property type="component" value="Unassembled WGS sequence"/>
</dbReference>
<proteinExistence type="predicted"/>
<dbReference type="Gene3D" id="3.10.450.50">
    <property type="match status" value="1"/>
</dbReference>
<dbReference type="InterPro" id="IPR023631">
    <property type="entry name" value="Amidase_dom"/>
</dbReference>
<name>A0A562IPY9_9ACTN</name>
<dbReference type="GO" id="GO:0016740">
    <property type="term" value="F:transferase activity"/>
    <property type="evidence" value="ECO:0007669"/>
    <property type="project" value="UniProtKB-KW"/>
</dbReference>
<dbReference type="InterPro" id="IPR036928">
    <property type="entry name" value="AS_sf"/>
</dbReference>
<evidence type="ECO:0000259" key="1">
    <source>
        <dbReference type="Pfam" id="PF01425"/>
    </source>
</evidence>
<dbReference type="InterPro" id="IPR032710">
    <property type="entry name" value="NTF2-like_dom_sf"/>
</dbReference>
<accession>A0A562IPY9</accession>
<sequence length="512" mass="51643">MTAAPPPAGLLDAVAAYEAALMADDVATLDRLFAPGPATLRADAEGVLVGHEAIAAFRTARGGAPRRTVVQTHVQVVDADHALVVVVTELARGGRGLMTQLWARAAGVLEHGGWQVTAAHVSVPAPALDSRVWRVVGDPLVPPPGVHPRDEGPLAGQTVAVKDLYAVAGHAVGAGNPAWLAQAPVESAHAGAVARLLDAGAAVRGIARTDEFAYSLAGANAHSGTPPNAAAPYRLPGGSSSGSATAVGLGHATIGLGTDTGGSIRVPAAYQGLHGIRTTHGAVDRTGLLPLAPDFDTVGWLTRSADLLQAVGDVLLPPGSPGGADDLVVASGLLDLAEPDVAAAVRAWATAAGAAEVQLPLDRLDDWRTAFQTWQAAQAWTAHGPWLDGRLDVLGADVRSRFAHAATVDAGTATGARAVLDDARLRLRELVGDRVLVLPSAPSVAPPAATGATPENRTATMRLTCLAGIAGLPAVSLPVRTADGLPAGVCLVAAAGRDRDLLALAAGRPGPG</sequence>
<reference evidence="2 3" key="1">
    <citation type="submission" date="2019-07" db="EMBL/GenBank/DDBJ databases">
        <title>R&amp;d 2014.</title>
        <authorList>
            <person name="Klenk H.-P."/>
        </authorList>
    </citation>
    <scope>NUCLEOTIDE SEQUENCE [LARGE SCALE GENOMIC DNA]</scope>
    <source>
        <strain evidence="2 3">DSM 45764</strain>
    </source>
</reference>
<dbReference type="PANTHER" id="PTHR46310">
    <property type="entry name" value="AMIDASE 1"/>
    <property type="match status" value="1"/>
</dbReference>
<gene>
    <name evidence="2" type="ORF">JD78_01483</name>
</gene>
<dbReference type="RefSeq" id="WP_243730995.1">
    <property type="nucleotide sequence ID" value="NZ_VLKF01000001.1"/>
</dbReference>
<dbReference type="SUPFAM" id="SSF75304">
    <property type="entry name" value="Amidase signature (AS) enzymes"/>
    <property type="match status" value="1"/>
</dbReference>
<keyword evidence="3" id="KW-1185">Reference proteome</keyword>
<organism evidence="2 3">
    <name type="scientific">Modestobacter roseus</name>
    <dbReference type="NCBI Taxonomy" id="1181884"/>
    <lineage>
        <taxon>Bacteria</taxon>
        <taxon>Bacillati</taxon>
        <taxon>Actinomycetota</taxon>
        <taxon>Actinomycetes</taxon>
        <taxon>Geodermatophilales</taxon>
        <taxon>Geodermatophilaceae</taxon>
        <taxon>Modestobacter</taxon>
    </lineage>
</organism>
<dbReference type="Pfam" id="PF11533">
    <property type="entry name" value="AtzH-like"/>
    <property type="match status" value="1"/>
</dbReference>
<dbReference type="Gene3D" id="3.90.1300.10">
    <property type="entry name" value="Amidase signature (AS) domain"/>
    <property type="match status" value="1"/>
</dbReference>
<evidence type="ECO:0000313" key="3">
    <source>
        <dbReference type="Proteomes" id="UP000321490"/>
    </source>
</evidence>
<dbReference type="InterPro" id="IPR024507">
    <property type="entry name" value="AtzH-like"/>
</dbReference>
<protein>
    <submittedName>
        <fullName evidence="2">Asp-tRNA(Asn)/Glu-tRNA(Gln) amidotransferase A subunit family amidase</fullName>
    </submittedName>
</protein>
<comment type="caution">
    <text evidence="2">The sequence shown here is derived from an EMBL/GenBank/DDBJ whole genome shotgun (WGS) entry which is preliminary data.</text>
</comment>
<dbReference type="PANTHER" id="PTHR46310:SF7">
    <property type="entry name" value="AMIDASE 1"/>
    <property type="match status" value="1"/>
</dbReference>
<evidence type="ECO:0000313" key="2">
    <source>
        <dbReference type="EMBL" id="TWH72960.1"/>
    </source>
</evidence>
<dbReference type="InterPro" id="IPR020556">
    <property type="entry name" value="Amidase_CS"/>
</dbReference>
<dbReference type="AlphaFoldDB" id="A0A562IPY9"/>
<keyword evidence="2" id="KW-0808">Transferase</keyword>
<dbReference type="PROSITE" id="PS00571">
    <property type="entry name" value="AMIDASES"/>
    <property type="match status" value="1"/>
</dbReference>
<dbReference type="EMBL" id="VLKF01000001">
    <property type="protein sequence ID" value="TWH72960.1"/>
    <property type="molecule type" value="Genomic_DNA"/>
</dbReference>
<dbReference type="Pfam" id="PF01425">
    <property type="entry name" value="Amidase"/>
    <property type="match status" value="1"/>
</dbReference>